<reference evidence="1 2" key="1">
    <citation type="submission" date="2018-01" db="EMBL/GenBank/DDBJ databases">
        <title>Cryobacterium sp. nov., from glaciers in China.</title>
        <authorList>
            <person name="Liu Q."/>
            <person name="Xin Y.-H."/>
        </authorList>
    </citation>
    <scope>NUCLEOTIDE SEQUENCE [LARGE SCALE GENOMIC DNA]</scope>
    <source>
        <strain evidence="1 2">TMN-42</strain>
    </source>
</reference>
<dbReference type="SUPFAM" id="SSF51161">
    <property type="entry name" value="Trimeric LpxA-like enzymes"/>
    <property type="match status" value="1"/>
</dbReference>
<comment type="caution">
    <text evidence="1">The sequence shown here is derived from an EMBL/GenBank/DDBJ whole genome shotgun (WGS) entry which is preliminary data.</text>
</comment>
<dbReference type="PANTHER" id="PTHR43300">
    <property type="entry name" value="ACETYLTRANSFERASE"/>
    <property type="match status" value="1"/>
</dbReference>
<organism evidence="1 2">
    <name type="scientific">Cryobacterium zongtaii</name>
    <dbReference type="NCBI Taxonomy" id="1259217"/>
    <lineage>
        <taxon>Bacteria</taxon>
        <taxon>Bacillati</taxon>
        <taxon>Actinomycetota</taxon>
        <taxon>Actinomycetes</taxon>
        <taxon>Micrococcales</taxon>
        <taxon>Microbacteriaceae</taxon>
        <taxon>Cryobacterium</taxon>
    </lineage>
</organism>
<dbReference type="CDD" id="cd03358">
    <property type="entry name" value="LbH_WxcM_N_like"/>
    <property type="match status" value="1"/>
</dbReference>
<dbReference type="Proteomes" id="UP000237340">
    <property type="component" value="Unassembled WGS sequence"/>
</dbReference>
<gene>
    <name evidence="1" type="ORF">C3B61_14595</name>
</gene>
<dbReference type="InterPro" id="IPR011004">
    <property type="entry name" value="Trimer_LpxA-like_sf"/>
</dbReference>
<name>A0A2S3ZC60_9MICO</name>
<keyword evidence="2" id="KW-1185">Reference proteome</keyword>
<evidence type="ECO:0000313" key="2">
    <source>
        <dbReference type="Proteomes" id="UP000237340"/>
    </source>
</evidence>
<proteinExistence type="predicted"/>
<keyword evidence="1" id="KW-0808">Transferase</keyword>
<protein>
    <submittedName>
        <fullName evidence="1">N-acetyltransferase</fullName>
    </submittedName>
</protein>
<dbReference type="Gene3D" id="2.160.10.10">
    <property type="entry name" value="Hexapeptide repeat proteins"/>
    <property type="match status" value="1"/>
</dbReference>
<dbReference type="EMBL" id="PPXD01000023">
    <property type="protein sequence ID" value="POH63448.1"/>
    <property type="molecule type" value="Genomic_DNA"/>
</dbReference>
<evidence type="ECO:0000313" key="1">
    <source>
        <dbReference type="EMBL" id="POH63448.1"/>
    </source>
</evidence>
<dbReference type="GO" id="GO:0016740">
    <property type="term" value="F:transferase activity"/>
    <property type="evidence" value="ECO:0007669"/>
    <property type="project" value="UniProtKB-KW"/>
</dbReference>
<dbReference type="InterPro" id="IPR050179">
    <property type="entry name" value="Trans_hexapeptide_repeat"/>
</dbReference>
<dbReference type="AlphaFoldDB" id="A0A2S3ZC60"/>
<dbReference type="PANTHER" id="PTHR43300:SF4">
    <property type="entry name" value="ACYL-[ACYL-CARRIER-PROTEIN]--UDP-N-ACETYLGLUCOSAMINE O-ACYLTRANSFERASE"/>
    <property type="match status" value="1"/>
</dbReference>
<accession>A0A2S3ZC60</accession>
<sequence>MRATWIAPSADIDPRAVLGDGSTVADRAQVREFARVGPGCAVGYAAYLGPGVILGRQCTVQDFALLYEPTLLEDRVSVGPGAVFTNDRFPRAVVPSGRLKSAADWVLVGVTVRTGASVGANAVCVAPLTIGRWAIVADGSVVTADVPEYALMDGIPATRVHWVGQSGARLKNVGPGLFRCPVTGAHYSEHDGTLRPLGIAPR</sequence>